<dbReference type="InterPro" id="IPR000821">
    <property type="entry name" value="Ala_racemase"/>
</dbReference>
<dbReference type="GO" id="GO:0008784">
    <property type="term" value="F:alanine racemase activity"/>
    <property type="evidence" value="ECO:0007669"/>
    <property type="project" value="TreeGrafter"/>
</dbReference>
<keyword evidence="3" id="KW-0413">Isomerase</keyword>
<dbReference type="InterPro" id="IPR001608">
    <property type="entry name" value="Ala_racemase_N"/>
</dbReference>
<evidence type="ECO:0000259" key="4">
    <source>
        <dbReference type="Pfam" id="PF01168"/>
    </source>
</evidence>
<dbReference type="AlphaFoldDB" id="A0A2P7N000"/>
<dbReference type="GO" id="GO:0005829">
    <property type="term" value="C:cytosol"/>
    <property type="evidence" value="ECO:0007669"/>
    <property type="project" value="TreeGrafter"/>
</dbReference>
<dbReference type="RefSeq" id="WP_106501759.1">
    <property type="nucleotide sequence ID" value="NZ_PXXO01000002.1"/>
</dbReference>
<organism evidence="5 6">
    <name type="scientific">Cyanobium usitatum str. Tous</name>
    <dbReference type="NCBI Taxonomy" id="2116684"/>
    <lineage>
        <taxon>Bacteria</taxon>
        <taxon>Bacillati</taxon>
        <taxon>Cyanobacteriota</taxon>
        <taxon>Cyanophyceae</taxon>
        <taxon>Synechococcales</taxon>
        <taxon>Prochlorococcaceae</taxon>
        <taxon>Cyanobium</taxon>
    </lineage>
</organism>
<dbReference type="PANTHER" id="PTHR30511">
    <property type="entry name" value="ALANINE RACEMASE"/>
    <property type="match status" value="1"/>
</dbReference>
<dbReference type="EMBL" id="PXXO01000002">
    <property type="protein sequence ID" value="PSJ06789.1"/>
    <property type="molecule type" value="Genomic_DNA"/>
</dbReference>
<dbReference type="CDD" id="cd06815">
    <property type="entry name" value="PLPDE_III_AR_like_1"/>
    <property type="match status" value="1"/>
</dbReference>
<dbReference type="Gene3D" id="3.20.20.10">
    <property type="entry name" value="Alanine racemase"/>
    <property type="match status" value="1"/>
</dbReference>
<dbReference type="InterPro" id="IPR029066">
    <property type="entry name" value="PLP-binding_barrel"/>
</dbReference>
<evidence type="ECO:0000256" key="1">
    <source>
        <dbReference type="ARBA" id="ARBA00001933"/>
    </source>
</evidence>
<protein>
    <submittedName>
        <fullName evidence="5">Alanine racemase</fullName>
    </submittedName>
</protein>
<comment type="cofactor">
    <cofactor evidence="1">
        <name>pyridoxal 5'-phosphate</name>
        <dbReference type="ChEBI" id="CHEBI:597326"/>
    </cofactor>
</comment>
<accession>A0A2P7N000</accession>
<keyword evidence="2" id="KW-0663">Pyridoxal phosphate</keyword>
<gene>
    <name evidence="5" type="ORF">C7K55_02000</name>
</gene>
<evidence type="ECO:0000256" key="2">
    <source>
        <dbReference type="ARBA" id="ARBA00022898"/>
    </source>
</evidence>
<sequence>MSAPRLEIHLEHLQHNATTMVNRLARQGIKVTGVSKATLGLPEIVRTWVAAGVHSIGESRIESIESLSRCELGVPLLLIRSPMLSQVDRVVAHAAISCNSEAVVLKALAAAAHCQGVRHGVLLMVELGDLREGILAADLEAMVLLTLALPNLLLVGIGTNLGCQNGVAPDEANMGELSRLIEALERRFGIRLEWCSGGNSANLPWLTGGGDRGRINHLRLGEALLLGREPLSRTAIPGLYTDAITLVAEVIESKRKPSRAWGTRHCTSFANGPVAPQKQPDQPMAMRALLALGEQDADPAGLSAPGINIEGASSDHLVVSGAAEALAPGDEQRFQVSYSSLLRAMTSPFVSRCFIGGPA</sequence>
<evidence type="ECO:0000313" key="6">
    <source>
        <dbReference type="Proteomes" id="UP000243002"/>
    </source>
</evidence>
<name>A0A2P7N000_9CYAN</name>
<evidence type="ECO:0000256" key="3">
    <source>
        <dbReference type="ARBA" id="ARBA00023235"/>
    </source>
</evidence>
<dbReference type="GO" id="GO:0030170">
    <property type="term" value="F:pyridoxal phosphate binding"/>
    <property type="evidence" value="ECO:0007669"/>
    <property type="project" value="TreeGrafter"/>
</dbReference>
<dbReference type="Proteomes" id="UP000243002">
    <property type="component" value="Unassembled WGS sequence"/>
</dbReference>
<proteinExistence type="predicted"/>
<evidence type="ECO:0000313" key="5">
    <source>
        <dbReference type="EMBL" id="PSJ06789.1"/>
    </source>
</evidence>
<dbReference type="PANTHER" id="PTHR30511:SF3">
    <property type="entry name" value="LYSINE RACEMASE"/>
    <property type="match status" value="1"/>
</dbReference>
<comment type="caution">
    <text evidence="5">The sequence shown here is derived from an EMBL/GenBank/DDBJ whole genome shotgun (WGS) entry which is preliminary data.</text>
</comment>
<dbReference type="Pfam" id="PF01168">
    <property type="entry name" value="Ala_racemase_N"/>
    <property type="match status" value="1"/>
</dbReference>
<dbReference type="SUPFAM" id="SSF51419">
    <property type="entry name" value="PLP-binding barrel"/>
    <property type="match status" value="1"/>
</dbReference>
<keyword evidence="6" id="KW-1185">Reference proteome</keyword>
<reference evidence="5 6" key="1">
    <citation type="journal article" date="2018" name="Environ. Microbiol.">
        <title>Ecological and genomic features of two widespread freshwater picocyanobacteria.</title>
        <authorList>
            <person name="Cabello-Yeves P.J."/>
            <person name="Picazo A."/>
            <person name="Camacho A."/>
            <person name="Callieri C."/>
            <person name="Rosselli R."/>
            <person name="Roda-Garcia J.J."/>
            <person name="Coutinho F.H."/>
            <person name="Rodriguez-Valera F."/>
        </authorList>
    </citation>
    <scope>NUCLEOTIDE SEQUENCE [LARGE SCALE GENOMIC DNA]</scope>
    <source>
        <strain evidence="5 6">Tous</strain>
    </source>
</reference>
<dbReference type="OrthoDB" id="504078at2"/>
<feature type="domain" description="Alanine racemase N-terminal" evidence="4">
    <location>
        <begin position="8"/>
        <end position="225"/>
    </location>
</feature>